<evidence type="ECO:0000256" key="2">
    <source>
        <dbReference type="ARBA" id="ARBA00022676"/>
    </source>
</evidence>
<evidence type="ECO:0000256" key="1">
    <source>
        <dbReference type="ARBA" id="ARBA00006739"/>
    </source>
</evidence>
<reference evidence="6" key="2">
    <citation type="submission" date="2020-02" db="EMBL/GenBank/DDBJ databases">
        <authorList>
            <person name="Matsumoto Y."/>
            <person name="Motooka D."/>
            <person name="Nakamura S."/>
        </authorList>
    </citation>
    <scope>NUCLEOTIDE SEQUENCE</scope>
    <source>
        <strain evidence="6">JCM 13671</strain>
    </source>
</reference>
<evidence type="ECO:0000259" key="5">
    <source>
        <dbReference type="Pfam" id="PF13632"/>
    </source>
</evidence>
<dbReference type="GO" id="GO:0016757">
    <property type="term" value="F:glycosyltransferase activity"/>
    <property type="evidence" value="ECO:0007669"/>
    <property type="project" value="UniProtKB-KW"/>
</dbReference>
<dbReference type="InterPro" id="IPR029044">
    <property type="entry name" value="Nucleotide-diphossugar_trans"/>
</dbReference>
<sequence>MARQRASSRLAPPPTPVRSVVIHLAVLVLWVALFLLAFGRGGVIAWSVGLAYLAYDLALLIFTGWQISRITTRDAAAAPAAGGLTLGVLVAAHNEATALPVTLTALLNADRAPDQIVIADDGSSDSTARILTEQFGLRDGGVPTRIGQTVVLWLRLPHAGKASALNAALTACTCDVILTVDADTVVEPGAIKAVRQAFSAEPDLVGVTGVITPVCAPGARGQVLQWFQTYEYIRNFLGRYAWMRIDCLQLISGAFAGFRRSAVVEVGGFDNACLVEDYELVARLQRYAGEHHLSWRFRALGDAQARTEAPGTLLAFLRQRRRWFGGFLQTQWWYRAMVGDRRLGALGTVMLPIKALDTVHPLYGLTALALLASFLISGRFDILGPVLLVVAGKLVIDMAFAAWSVRRYRHWTGDPGRASMAGSALATLVAPFTFTLLLHAGAALGWVAFLGGTARWGSQRRFGMTSPAGG</sequence>
<keyword evidence="4" id="KW-1133">Transmembrane helix</keyword>
<evidence type="ECO:0000313" key="6">
    <source>
        <dbReference type="EMBL" id="BBZ33953.1"/>
    </source>
</evidence>
<dbReference type="PANTHER" id="PTHR43630:SF1">
    <property type="entry name" value="POLY-BETA-1,6-N-ACETYL-D-GLUCOSAMINE SYNTHASE"/>
    <property type="match status" value="1"/>
</dbReference>
<dbReference type="SUPFAM" id="SSF53448">
    <property type="entry name" value="Nucleotide-diphospho-sugar transferases"/>
    <property type="match status" value="1"/>
</dbReference>
<keyword evidence="3 6" id="KW-0808">Transferase</keyword>
<name>A0A7I7XYB5_9MYCO</name>
<evidence type="ECO:0000256" key="4">
    <source>
        <dbReference type="SAM" id="Phobius"/>
    </source>
</evidence>
<keyword evidence="4" id="KW-0472">Membrane</keyword>
<dbReference type="CDD" id="cd06423">
    <property type="entry name" value="CESA_like"/>
    <property type="match status" value="1"/>
</dbReference>
<evidence type="ECO:0000256" key="3">
    <source>
        <dbReference type="ARBA" id="ARBA00022679"/>
    </source>
</evidence>
<dbReference type="EMBL" id="AP022612">
    <property type="protein sequence ID" value="BBZ33953.1"/>
    <property type="molecule type" value="Genomic_DNA"/>
</dbReference>
<feature type="transmembrane region" description="Helical" evidence="4">
    <location>
        <begin position="359"/>
        <end position="376"/>
    </location>
</feature>
<organism evidence="6 7">
    <name type="scientific">Mycolicibacterium confluentis</name>
    <dbReference type="NCBI Taxonomy" id="28047"/>
    <lineage>
        <taxon>Bacteria</taxon>
        <taxon>Bacillati</taxon>
        <taxon>Actinomycetota</taxon>
        <taxon>Actinomycetes</taxon>
        <taxon>Mycobacteriales</taxon>
        <taxon>Mycobacteriaceae</taxon>
        <taxon>Mycolicibacterium</taxon>
    </lineage>
</organism>
<feature type="transmembrane region" description="Helical" evidence="4">
    <location>
        <begin position="44"/>
        <end position="65"/>
    </location>
</feature>
<dbReference type="Gene3D" id="3.90.550.10">
    <property type="entry name" value="Spore Coat Polysaccharide Biosynthesis Protein SpsA, Chain A"/>
    <property type="match status" value="1"/>
</dbReference>
<feature type="transmembrane region" description="Helical" evidence="4">
    <location>
        <begin position="20"/>
        <end position="38"/>
    </location>
</feature>
<accession>A0A7I7XYB5</accession>
<feature type="transmembrane region" description="Helical" evidence="4">
    <location>
        <begin position="424"/>
        <end position="449"/>
    </location>
</feature>
<keyword evidence="4" id="KW-0812">Transmembrane</keyword>
<dbReference type="PANTHER" id="PTHR43630">
    <property type="entry name" value="POLY-BETA-1,6-N-ACETYL-D-GLUCOSAMINE SYNTHASE"/>
    <property type="match status" value="1"/>
</dbReference>
<proteinExistence type="inferred from homology"/>
<protein>
    <submittedName>
        <fullName evidence="6">Glycosyl transferase family 2</fullName>
    </submittedName>
</protein>
<dbReference type="AlphaFoldDB" id="A0A7I7XYB5"/>
<dbReference type="Proteomes" id="UP000466931">
    <property type="component" value="Chromosome"/>
</dbReference>
<keyword evidence="2" id="KW-0328">Glycosyltransferase</keyword>
<comment type="similarity">
    <text evidence="1">Belongs to the glycosyltransferase 2 family.</text>
</comment>
<feature type="transmembrane region" description="Helical" evidence="4">
    <location>
        <begin position="382"/>
        <end position="403"/>
    </location>
</feature>
<dbReference type="Pfam" id="PF13632">
    <property type="entry name" value="Glyco_trans_2_3"/>
    <property type="match status" value="1"/>
</dbReference>
<gene>
    <name evidence="6" type="ORF">MCNF_25580</name>
</gene>
<reference evidence="6" key="1">
    <citation type="journal article" date="2019" name="Emerg. Microbes Infect.">
        <title>Comprehensive subspecies identification of 175 nontuberculous mycobacteria species based on 7547 genomic profiles.</title>
        <authorList>
            <person name="Matsumoto Y."/>
            <person name="Kinjo T."/>
            <person name="Motooka D."/>
            <person name="Nabeya D."/>
            <person name="Jung N."/>
            <person name="Uechi K."/>
            <person name="Horii T."/>
            <person name="Iida T."/>
            <person name="Fujita J."/>
            <person name="Nakamura S."/>
        </authorList>
    </citation>
    <scope>NUCLEOTIDE SEQUENCE [LARGE SCALE GENOMIC DNA]</scope>
    <source>
        <strain evidence="6">JCM 13671</strain>
    </source>
</reference>
<feature type="domain" description="Glycosyltransferase 2-like" evidence="5">
    <location>
        <begin position="176"/>
        <end position="373"/>
    </location>
</feature>
<keyword evidence="7" id="KW-1185">Reference proteome</keyword>
<evidence type="ECO:0000313" key="7">
    <source>
        <dbReference type="Proteomes" id="UP000466931"/>
    </source>
</evidence>
<dbReference type="InterPro" id="IPR001173">
    <property type="entry name" value="Glyco_trans_2-like"/>
</dbReference>